<protein>
    <recommendedName>
        <fullName evidence="2">DUF4136 domain-containing protein</fullName>
    </recommendedName>
</protein>
<evidence type="ECO:0000256" key="1">
    <source>
        <dbReference type="SAM" id="SignalP"/>
    </source>
</evidence>
<feature type="domain" description="DUF4136" evidence="2">
    <location>
        <begin position="24"/>
        <end position="173"/>
    </location>
</feature>
<keyword evidence="1" id="KW-0732">Signal</keyword>
<feature type="chain" id="PRO_5021804428" description="DUF4136 domain-containing protein" evidence="1">
    <location>
        <begin position="20"/>
        <end position="175"/>
    </location>
</feature>
<name>A0A518C0T4_9BACT</name>
<dbReference type="OrthoDB" id="118896at2"/>
<keyword evidence="4" id="KW-1185">Reference proteome</keyword>
<dbReference type="Pfam" id="PF13590">
    <property type="entry name" value="DUF4136"/>
    <property type="match status" value="1"/>
</dbReference>
<dbReference type="PROSITE" id="PS51257">
    <property type="entry name" value="PROKAR_LIPOPROTEIN"/>
    <property type="match status" value="1"/>
</dbReference>
<dbReference type="AlphaFoldDB" id="A0A518C0T4"/>
<feature type="signal peptide" evidence="1">
    <location>
        <begin position="1"/>
        <end position="19"/>
    </location>
</feature>
<dbReference type="Gene3D" id="3.30.160.670">
    <property type="match status" value="1"/>
</dbReference>
<gene>
    <name evidence="3" type="ORF">Pan265_27130</name>
</gene>
<sequence precursor="true">MIARLLLILTLLITVGCQSVPLNVKTAHDPQTDFSTFKSYAWITQANELFLVDPRRTRTAENTLTGEIDKQLQSRGLKKVAQAEADLVVFMKAGVSEHTETTKWAEGEGQYGTVAIPVEQRDYRLGSLIINLVDPTRKAIVWQGTADIEFEKSADAQRDIPKAIAQMFKDYPPQQ</sequence>
<dbReference type="Proteomes" id="UP000320386">
    <property type="component" value="Chromosome"/>
</dbReference>
<dbReference type="KEGG" id="mcad:Pan265_27130"/>
<accession>A0A518C0T4</accession>
<organism evidence="3 4">
    <name type="scientific">Mucisphaera calidilacus</name>
    <dbReference type="NCBI Taxonomy" id="2527982"/>
    <lineage>
        <taxon>Bacteria</taxon>
        <taxon>Pseudomonadati</taxon>
        <taxon>Planctomycetota</taxon>
        <taxon>Phycisphaerae</taxon>
        <taxon>Phycisphaerales</taxon>
        <taxon>Phycisphaeraceae</taxon>
        <taxon>Mucisphaera</taxon>
    </lineage>
</organism>
<reference evidence="3 4" key="1">
    <citation type="submission" date="2019-02" db="EMBL/GenBank/DDBJ databases">
        <title>Deep-cultivation of Planctomycetes and their phenomic and genomic characterization uncovers novel biology.</title>
        <authorList>
            <person name="Wiegand S."/>
            <person name="Jogler M."/>
            <person name="Boedeker C."/>
            <person name="Pinto D."/>
            <person name="Vollmers J."/>
            <person name="Rivas-Marin E."/>
            <person name="Kohn T."/>
            <person name="Peeters S.H."/>
            <person name="Heuer A."/>
            <person name="Rast P."/>
            <person name="Oberbeckmann S."/>
            <person name="Bunk B."/>
            <person name="Jeske O."/>
            <person name="Meyerdierks A."/>
            <person name="Storesund J.E."/>
            <person name="Kallscheuer N."/>
            <person name="Luecker S."/>
            <person name="Lage O.M."/>
            <person name="Pohl T."/>
            <person name="Merkel B.J."/>
            <person name="Hornburger P."/>
            <person name="Mueller R.-W."/>
            <person name="Bruemmer F."/>
            <person name="Labrenz M."/>
            <person name="Spormann A.M."/>
            <person name="Op den Camp H."/>
            <person name="Overmann J."/>
            <person name="Amann R."/>
            <person name="Jetten M.S.M."/>
            <person name="Mascher T."/>
            <person name="Medema M.H."/>
            <person name="Devos D.P."/>
            <person name="Kaster A.-K."/>
            <person name="Ovreas L."/>
            <person name="Rohde M."/>
            <person name="Galperin M.Y."/>
            <person name="Jogler C."/>
        </authorList>
    </citation>
    <scope>NUCLEOTIDE SEQUENCE [LARGE SCALE GENOMIC DNA]</scope>
    <source>
        <strain evidence="3 4">Pan265</strain>
    </source>
</reference>
<evidence type="ECO:0000259" key="2">
    <source>
        <dbReference type="Pfam" id="PF13590"/>
    </source>
</evidence>
<proteinExistence type="predicted"/>
<evidence type="ECO:0000313" key="4">
    <source>
        <dbReference type="Proteomes" id="UP000320386"/>
    </source>
</evidence>
<dbReference type="InterPro" id="IPR025411">
    <property type="entry name" value="DUF4136"/>
</dbReference>
<dbReference type="RefSeq" id="WP_145446991.1">
    <property type="nucleotide sequence ID" value="NZ_CP036280.1"/>
</dbReference>
<dbReference type="EMBL" id="CP036280">
    <property type="protein sequence ID" value="QDU72837.1"/>
    <property type="molecule type" value="Genomic_DNA"/>
</dbReference>
<evidence type="ECO:0000313" key="3">
    <source>
        <dbReference type="EMBL" id="QDU72837.1"/>
    </source>
</evidence>